<evidence type="ECO:0000313" key="10">
    <source>
        <dbReference type="EMBL" id="MBO0663751.1"/>
    </source>
</evidence>
<evidence type="ECO:0000256" key="6">
    <source>
        <dbReference type="SAM" id="MobiDB-lite"/>
    </source>
</evidence>
<dbReference type="AlphaFoldDB" id="A0A939FZU0"/>
<keyword evidence="5" id="KW-0560">Oxidoreductase</keyword>
<sequence length="551" mass="59913">MTTHNSGTHAVFNQSSDFPGFNAYRSDPLLKLLTSQFPEDVIVALDRHGRFCGSHEAHDLARIANREEPSLRRFDEKGHRLEMVDFHPAYHALMRRSIAEGLSASIWAGPDSETGIRHRARAARFYMTAGVECGHLCPLTMTSASVAALSAAPELKDQWLPLITSQHYDPSIKPPLDKAGLTLGMGMTEKQGGTDVRANTTRATPRGDGRHAITGHKWFLSAPMCDGFLVLAETEAGPSCFLMPRRRADGSLNGLFIQRLKDKLGNRSNASSEVEFVEAEAMLVGVEGRGIATLLDMVTLTRVDCALASAGLMRGALAEAVHHCRERRVFGKLLIDQPQMIRVLGELALDYAGATVLASRLAETLDRRDADPSDVEARAWARVMTPVTKYWVCKLAPAFTYEAMECLGGNGYVEDGRLARAYREAPVNAIWEGSGNVVALDLLRVLKRDPEAFETVIATIEHDLGEMAGGTPSVLRAAGAMVTSDEGACRLLTEQLALAAAAGSLVRQGLGPVARAFADTRLGGVFSHTYGMIDLRHDCRVLVDDLFPPLR</sequence>
<evidence type="ECO:0000256" key="1">
    <source>
        <dbReference type="ARBA" id="ARBA00001974"/>
    </source>
</evidence>
<feature type="domain" description="Acyl-CoA dehydrogenase/oxidase C-terminal" evidence="7">
    <location>
        <begin position="288"/>
        <end position="444"/>
    </location>
</feature>
<dbReference type="PROSITE" id="PS00073">
    <property type="entry name" value="ACYL_COA_DH_2"/>
    <property type="match status" value="1"/>
</dbReference>
<dbReference type="InterPro" id="IPR009100">
    <property type="entry name" value="AcylCoA_DH/oxidase_NM_dom_sf"/>
</dbReference>
<protein>
    <submittedName>
        <fullName evidence="10">Acyl-CoA dehydrogenase family protein</fullName>
    </submittedName>
</protein>
<comment type="caution">
    <text evidence="10">The sequence shown here is derived from an EMBL/GenBank/DDBJ whole genome shotgun (WGS) entry which is preliminary data.</text>
</comment>
<proteinExistence type="inferred from homology"/>
<dbReference type="PANTHER" id="PTHR42707:SF3">
    <property type="entry name" value="ACYL-COA DEHYDROGENASE AIDB-RELATED"/>
    <property type="match status" value="1"/>
</dbReference>
<evidence type="ECO:0000256" key="2">
    <source>
        <dbReference type="ARBA" id="ARBA00009347"/>
    </source>
</evidence>
<dbReference type="InterPro" id="IPR052904">
    <property type="entry name" value="Acyl-CoA_dehydrogenase-like"/>
</dbReference>
<name>A0A939FZU0_9HYPH</name>
<dbReference type="InterPro" id="IPR006089">
    <property type="entry name" value="Acyl-CoA_DH_CS"/>
</dbReference>
<gene>
    <name evidence="10" type="ORF">J1C48_14305</name>
</gene>
<keyword evidence="11" id="KW-1185">Reference proteome</keyword>
<accession>A0A939FZU0</accession>
<evidence type="ECO:0000259" key="7">
    <source>
        <dbReference type="Pfam" id="PF00441"/>
    </source>
</evidence>
<reference evidence="10" key="1">
    <citation type="submission" date="2021-03" db="EMBL/GenBank/DDBJ databases">
        <title>Whole genome sequence of Jiella sp. CQZ9-1.</title>
        <authorList>
            <person name="Tuo L."/>
        </authorList>
    </citation>
    <scope>NUCLEOTIDE SEQUENCE</scope>
    <source>
        <strain evidence="10">CQZ9-1</strain>
    </source>
</reference>
<dbReference type="Pfam" id="PF02770">
    <property type="entry name" value="Acyl-CoA_dh_M"/>
    <property type="match status" value="1"/>
</dbReference>
<dbReference type="InterPro" id="IPR009075">
    <property type="entry name" value="AcylCo_DH/oxidase_C"/>
</dbReference>
<dbReference type="Proteomes" id="UP000664122">
    <property type="component" value="Unassembled WGS sequence"/>
</dbReference>
<dbReference type="InterPro" id="IPR041504">
    <property type="entry name" value="AidB_N"/>
</dbReference>
<evidence type="ECO:0000313" key="11">
    <source>
        <dbReference type="Proteomes" id="UP000664122"/>
    </source>
</evidence>
<keyword evidence="3 5" id="KW-0285">Flavoprotein</keyword>
<dbReference type="EMBL" id="JAFMPP010000013">
    <property type="protein sequence ID" value="MBO0663751.1"/>
    <property type="molecule type" value="Genomic_DNA"/>
</dbReference>
<dbReference type="PANTHER" id="PTHR42707">
    <property type="entry name" value="ACYL-COA DEHYDROGENASE"/>
    <property type="match status" value="1"/>
</dbReference>
<evidence type="ECO:0000256" key="5">
    <source>
        <dbReference type="RuleBase" id="RU362125"/>
    </source>
</evidence>
<dbReference type="InterPro" id="IPR036250">
    <property type="entry name" value="AcylCo_DH-like_C"/>
</dbReference>
<dbReference type="Gene3D" id="1.20.140.10">
    <property type="entry name" value="Butyryl-CoA Dehydrogenase, subunit A, domain 3"/>
    <property type="match status" value="1"/>
</dbReference>
<dbReference type="RefSeq" id="WP_207258665.1">
    <property type="nucleotide sequence ID" value="NZ_JAFMPP010000013.1"/>
</dbReference>
<dbReference type="Gene3D" id="6.10.250.600">
    <property type="match status" value="1"/>
</dbReference>
<evidence type="ECO:0000256" key="4">
    <source>
        <dbReference type="ARBA" id="ARBA00022827"/>
    </source>
</evidence>
<dbReference type="SUPFAM" id="SSF47203">
    <property type="entry name" value="Acyl-CoA dehydrogenase C-terminal domain-like"/>
    <property type="match status" value="1"/>
</dbReference>
<comment type="similarity">
    <text evidence="2 5">Belongs to the acyl-CoA dehydrogenase family.</text>
</comment>
<dbReference type="InterPro" id="IPR006091">
    <property type="entry name" value="Acyl-CoA_Oxase/DH_mid-dom"/>
</dbReference>
<comment type="cofactor">
    <cofactor evidence="1 5">
        <name>FAD</name>
        <dbReference type="ChEBI" id="CHEBI:57692"/>
    </cofactor>
</comment>
<feature type="domain" description="Adaptive response protein AidB N-terminal" evidence="9">
    <location>
        <begin position="13"/>
        <end position="170"/>
    </location>
</feature>
<dbReference type="Pfam" id="PF00441">
    <property type="entry name" value="Acyl-CoA_dh_1"/>
    <property type="match status" value="1"/>
</dbReference>
<feature type="region of interest" description="Disordered" evidence="6">
    <location>
        <begin position="188"/>
        <end position="208"/>
    </location>
</feature>
<evidence type="ECO:0000256" key="3">
    <source>
        <dbReference type="ARBA" id="ARBA00022630"/>
    </source>
</evidence>
<feature type="domain" description="Acyl-CoA oxidase/dehydrogenase middle" evidence="8">
    <location>
        <begin position="185"/>
        <end position="276"/>
    </location>
</feature>
<dbReference type="Pfam" id="PF18158">
    <property type="entry name" value="AidB_N"/>
    <property type="match status" value="1"/>
</dbReference>
<evidence type="ECO:0000259" key="9">
    <source>
        <dbReference type="Pfam" id="PF18158"/>
    </source>
</evidence>
<dbReference type="Gene3D" id="2.40.110.20">
    <property type="match status" value="1"/>
</dbReference>
<organism evidence="10 11">
    <name type="scientific">Jiella flava</name>
    <dbReference type="NCBI Taxonomy" id="2816857"/>
    <lineage>
        <taxon>Bacteria</taxon>
        <taxon>Pseudomonadati</taxon>
        <taxon>Pseudomonadota</taxon>
        <taxon>Alphaproteobacteria</taxon>
        <taxon>Hyphomicrobiales</taxon>
        <taxon>Aurantimonadaceae</taxon>
        <taxon>Jiella</taxon>
    </lineage>
</organism>
<evidence type="ECO:0000259" key="8">
    <source>
        <dbReference type="Pfam" id="PF02770"/>
    </source>
</evidence>
<dbReference type="SUPFAM" id="SSF56645">
    <property type="entry name" value="Acyl-CoA dehydrogenase NM domain-like"/>
    <property type="match status" value="1"/>
</dbReference>
<dbReference type="GO" id="GO:0003995">
    <property type="term" value="F:acyl-CoA dehydrogenase activity"/>
    <property type="evidence" value="ECO:0007669"/>
    <property type="project" value="InterPro"/>
</dbReference>
<keyword evidence="4 5" id="KW-0274">FAD</keyword>
<dbReference type="PROSITE" id="PS00072">
    <property type="entry name" value="ACYL_COA_DH_1"/>
    <property type="match status" value="1"/>
</dbReference>